<sequence length="183" mass="20947">MRSQKVLPIELLEEDEAWKLFKDLAGPIAERSDLQPTTEKVTQKCARLSIAIATVAKALKHKENLYEWEDALERELSGLLKYCRGLGLFCELDTIEKVRRRVLSLVNELKDSSLLLAGSNLERFDMHDVVCEVAIAIASRDRGWLTSGKEDVFEEWSDKDRMRTCSLVRLQNTKVRELLGLKV</sequence>
<evidence type="ECO:0000256" key="1">
    <source>
        <dbReference type="ARBA" id="ARBA00022741"/>
    </source>
</evidence>
<accession>A0A2P5XQG5</accession>
<dbReference type="OrthoDB" id="1000136at2759"/>
<proteinExistence type="predicted"/>
<dbReference type="SUPFAM" id="SSF52540">
    <property type="entry name" value="P-loop containing nucleoside triphosphate hydrolases"/>
    <property type="match status" value="1"/>
</dbReference>
<reference evidence="3 4" key="1">
    <citation type="submission" date="2015-01" db="EMBL/GenBank/DDBJ databases">
        <title>Genome of allotetraploid Gossypium barbadense reveals genomic plasticity and fiber elongation in cotton evolution.</title>
        <authorList>
            <person name="Chen X."/>
            <person name="Liu X."/>
            <person name="Zhao B."/>
            <person name="Zheng H."/>
            <person name="Hu Y."/>
            <person name="Lu G."/>
            <person name="Yang C."/>
            <person name="Chen J."/>
            <person name="Shan C."/>
            <person name="Zhang L."/>
            <person name="Zhou Y."/>
            <person name="Wang L."/>
            <person name="Guo W."/>
            <person name="Bai Y."/>
            <person name="Ruan J."/>
            <person name="Shangguan X."/>
            <person name="Mao Y."/>
            <person name="Jiang J."/>
            <person name="Zhu Y."/>
            <person name="Lei J."/>
            <person name="Kang H."/>
            <person name="Chen S."/>
            <person name="He X."/>
            <person name="Wang R."/>
            <person name="Wang Y."/>
            <person name="Chen J."/>
            <person name="Wang L."/>
            <person name="Yu S."/>
            <person name="Wang B."/>
            <person name="Wei J."/>
            <person name="Song S."/>
            <person name="Lu X."/>
            <person name="Gao Z."/>
            <person name="Gu W."/>
            <person name="Deng X."/>
            <person name="Ma D."/>
            <person name="Wang S."/>
            <person name="Liang W."/>
            <person name="Fang L."/>
            <person name="Cai C."/>
            <person name="Zhu X."/>
            <person name="Zhou B."/>
            <person name="Zhang Y."/>
            <person name="Chen Z."/>
            <person name="Xu S."/>
            <person name="Zhu R."/>
            <person name="Wang S."/>
            <person name="Zhang T."/>
            <person name="Zhao G."/>
        </authorList>
    </citation>
    <scope>NUCLEOTIDE SEQUENCE [LARGE SCALE GENOMIC DNA]</scope>
    <source>
        <strain evidence="4">cv. Xinhai21</strain>
        <tissue evidence="3">Leaf</tissue>
    </source>
</reference>
<dbReference type="Proteomes" id="UP000239757">
    <property type="component" value="Unassembled WGS sequence"/>
</dbReference>
<dbReference type="EMBL" id="KZ664432">
    <property type="protein sequence ID" value="PPS05577.1"/>
    <property type="molecule type" value="Genomic_DNA"/>
</dbReference>
<keyword evidence="1" id="KW-0547">Nucleotide-binding</keyword>
<name>A0A2P5XQG5_GOSBA</name>
<gene>
    <name evidence="3" type="ORF">GOBAR_AA15065</name>
</gene>
<dbReference type="InterPro" id="IPR042197">
    <property type="entry name" value="Apaf_helical"/>
</dbReference>
<keyword evidence="2" id="KW-0611">Plant defense</keyword>
<organism evidence="3 4">
    <name type="scientific">Gossypium barbadense</name>
    <name type="common">Sea Island cotton</name>
    <name type="synonym">Hibiscus barbadensis</name>
    <dbReference type="NCBI Taxonomy" id="3634"/>
    <lineage>
        <taxon>Eukaryota</taxon>
        <taxon>Viridiplantae</taxon>
        <taxon>Streptophyta</taxon>
        <taxon>Embryophyta</taxon>
        <taxon>Tracheophyta</taxon>
        <taxon>Spermatophyta</taxon>
        <taxon>Magnoliopsida</taxon>
        <taxon>eudicotyledons</taxon>
        <taxon>Gunneridae</taxon>
        <taxon>Pentapetalae</taxon>
        <taxon>rosids</taxon>
        <taxon>malvids</taxon>
        <taxon>Malvales</taxon>
        <taxon>Malvaceae</taxon>
        <taxon>Malvoideae</taxon>
        <taxon>Gossypium</taxon>
    </lineage>
</organism>
<dbReference type="InterPro" id="IPR027417">
    <property type="entry name" value="P-loop_NTPase"/>
</dbReference>
<evidence type="ECO:0000313" key="4">
    <source>
        <dbReference type="Proteomes" id="UP000239757"/>
    </source>
</evidence>
<dbReference type="PANTHER" id="PTHR33463:SF136">
    <property type="entry name" value="NB-ARC DOMAIN-CONTAINING PROTEIN"/>
    <property type="match status" value="1"/>
</dbReference>
<dbReference type="GO" id="GO:0006952">
    <property type="term" value="P:defense response"/>
    <property type="evidence" value="ECO:0007669"/>
    <property type="project" value="UniProtKB-KW"/>
</dbReference>
<dbReference type="GO" id="GO:0043531">
    <property type="term" value="F:ADP binding"/>
    <property type="evidence" value="ECO:0007669"/>
    <property type="project" value="InterPro"/>
</dbReference>
<evidence type="ECO:0000313" key="3">
    <source>
        <dbReference type="EMBL" id="PPS05577.1"/>
    </source>
</evidence>
<dbReference type="GO" id="GO:0005524">
    <property type="term" value="F:ATP binding"/>
    <property type="evidence" value="ECO:0007669"/>
    <property type="project" value="UniProtKB-KW"/>
</dbReference>
<dbReference type="PANTHER" id="PTHR33463">
    <property type="entry name" value="NB-ARC DOMAIN-CONTAINING PROTEIN-RELATED"/>
    <property type="match status" value="1"/>
</dbReference>
<dbReference type="Gene3D" id="1.10.8.430">
    <property type="entry name" value="Helical domain of apoptotic protease-activating factors"/>
    <property type="match status" value="1"/>
</dbReference>
<evidence type="ECO:0000256" key="2">
    <source>
        <dbReference type="ARBA" id="ARBA00022821"/>
    </source>
</evidence>
<dbReference type="InterPro" id="IPR050905">
    <property type="entry name" value="Plant_NBS-LRR"/>
</dbReference>
<dbReference type="AlphaFoldDB" id="A0A2P5XQG5"/>
<protein>
    <submittedName>
        <fullName evidence="3">Uncharacterized protein</fullName>
    </submittedName>
</protein>